<reference evidence="2" key="1">
    <citation type="submission" date="2017-03" db="EMBL/GenBank/DDBJ databases">
        <title>Phytopthora megakarya and P. palmivora, two closely related causual agents of cacao black pod achieved similar genome size and gene model numbers by different mechanisms.</title>
        <authorList>
            <person name="Ali S."/>
            <person name="Shao J."/>
            <person name="Larry D.J."/>
            <person name="Kronmiller B."/>
            <person name="Shen D."/>
            <person name="Strem M.D."/>
            <person name="Melnick R.L."/>
            <person name="Guiltinan M.J."/>
            <person name="Tyler B.M."/>
            <person name="Meinhardt L.W."/>
            <person name="Bailey B.A."/>
        </authorList>
    </citation>
    <scope>NUCLEOTIDE SEQUENCE [LARGE SCALE GENOMIC DNA]</scope>
    <source>
        <strain evidence="2">zdho120</strain>
    </source>
</reference>
<gene>
    <name evidence="1" type="ORF">PHMEG_00020046</name>
</gene>
<dbReference type="AlphaFoldDB" id="A0A225VRL4"/>
<proteinExistence type="predicted"/>
<organism evidence="1 2">
    <name type="scientific">Phytophthora megakarya</name>
    <dbReference type="NCBI Taxonomy" id="4795"/>
    <lineage>
        <taxon>Eukaryota</taxon>
        <taxon>Sar</taxon>
        <taxon>Stramenopiles</taxon>
        <taxon>Oomycota</taxon>
        <taxon>Peronosporomycetes</taxon>
        <taxon>Peronosporales</taxon>
        <taxon>Peronosporaceae</taxon>
        <taxon>Phytophthora</taxon>
    </lineage>
</organism>
<sequence length="164" mass="18538">MSITIPNHQLEFLLESMSPNIVFNTRIGLGSVVNYWKWVSHSFSDFEMELKSLEKDVEGCLAAQTTVNLTITKSTIQKLFPQLWRGENLNASGAPTSSVVRSLLGKPIVMHNWIRFEWDPTYHQITSITSTSDLLMPIIKLLGDLDSVSFLFDKAFVSPDFDGR</sequence>
<evidence type="ECO:0000313" key="2">
    <source>
        <dbReference type="Proteomes" id="UP000198211"/>
    </source>
</evidence>
<keyword evidence="2" id="KW-1185">Reference proteome</keyword>
<protein>
    <submittedName>
        <fullName evidence="1">Uncharacterized protein</fullName>
    </submittedName>
</protein>
<dbReference type="EMBL" id="NBNE01003495">
    <property type="protein sequence ID" value="OWZ07548.1"/>
    <property type="molecule type" value="Genomic_DNA"/>
</dbReference>
<comment type="caution">
    <text evidence="1">The sequence shown here is derived from an EMBL/GenBank/DDBJ whole genome shotgun (WGS) entry which is preliminary data.</text>
</comment>
<accession>A0A225VRL4</accession>
<dbReference type="Proteomes" id="UP000198211">
    <property type="component" value="Unassembled WGS sequence"/>
</dbReference>
<name>A0A225VRL4_9STRA</name>
<evidence type="ECO:0000313" key="1">
    <source>
        <dbReference type="EMBL" id="OWZ07548.1"/>
    </source>
</evidence>
<dbReference type="OrthoDB" id="118383at2759"/>